<dbReference type="InterPro" id="IPR032710">
    <property type="entry name" value="NTF2-like_dom_sf"/>
</dbReference>
<keyword evidence="2" id="KW-1185">Reference proteome</keyword>
<reference evidence="1 2" key="1">
    <citation type="submission" date="2019-05" db="EMBL/GenBank/DDBJ databases">
        <title>Burkholderia sp. DHOD12, isolated from subtropical forest soil.</title>
        <authorList>
            <person name="Gao Z.-H."/>
            <person name="Qiu L.-H."/>
        </authorList>
    </citation>
    <scope>NUCLEOTIDE SEQUENCE [LARGE SCALE GENOMIC DNA]</scope>
    <source>
        <strain evidence="1 2">DHOD12</strain>
    </source>
</reference>
<sequence length="138" mass="15947">MEAYRVPPDGEPGFTLDEMKQFVAKHFDEFVNRKNPEVARDNFSADFLDHDEPSGPQVGPEAAITMMKAAYQKWPDLHVTIEVMIAERDKVMVRNTWRATDAATGHKIEFHGFVLWRFANRKIVERWATLTTPRKADD</sequence>
<dbReference type="InterPro" id="IPR009959">
    <property type="entry name" value="Cyclase_SnoaL-like"/>
</dbReference>
<dbReference type="Proteomes" id="UP000298656">
    <property type="component" value="Chromosome 1"/>
</dbReference>
<evidence type="ECO:0000313" key="2">
    <source>
        <dbReference type="Proteomes" id="UP000298656"/>
    </source>
</evidence>
<dbReference type="GO" id="GO:0030638">
    <property type="term" value="P:polyketide metabolic process"/>
    <property type="evidence" value="ECO:0007669"/>
    <property type="project" value="InterPro"/>
</dbReference>
<name>A0A4P8IPQ4_9BURK</name>
<organism evidence="1 2">
    <name type="scientific">Trinickia violacea</name>
    <dbReference type="NCBI Taxonomy" id="2571746"/>
    <lineage>
        <taxon>Bacteria</taxon>
        <taxon>Pseudomonadati</taxon>
        <taxon>Pseudomonadota</taxon>
        <taxon>Betaproteobacteria</taxon>
        <taxon>Burkholderiales</taxon>
        <taxon>Burkholderiaceae</taxon>
        <taxon>Trinickia</taxon>
    </lineage>
</organism>
<accession>A0A4P8IPQ4</accession>
<gene>
    <name evidence="1" type="ORF">FAZ95_14420</name>
</gene>
<protein>
    <submittedName>
        <fullName evidence="1">Ester cyclase</fullName>
    </submittedName>
</protein>
<evidence type="ECO:0000313" key="1">
    <source>
        <dbReference type="EMBL" id="QCP50266.1"/>
    </source>
</evidence>
<dbReference type="KEGG" id="tvl:FAZ95_14420"/>
<dbReference type="EMBL" id="CP040077">
    <property type="protein sequence ID" value="QCP50266.1"/>
    <property type="molecule type" value="Genomic_DNA"/>
</dbReference>
<dbReference type="SUPFAM" id="SSF54427">
    <property type="entry name" value="NTF2-like"/>
    <property type="match status" value="1"/>
</dbReference>
<dbReference type="Pfam" id="PF07366">
    <property type="entry name" value="SnoaL"/>
    <property type="match status" value="1"/>
</dbReference>
<dbReference type="OrthoDB" id="8588307at2"/>
<dbReference type="AlphaFoldDB" id="A0A4P8IPQ4"/>
<dbReference type="Gene3D" id="3.10.450.50">
    <property type="match status" value="1"/>
</dbReference>
<proteinExistence type="predicted"/>
<dbReference type="RefSeq" id="WP_137333085.1">
    <property type="nucleotide sequence ID" value="NZ_CP040077.1"/>
</dbReference>